<name>A0A7L5BUB6_9RHOB</name>
<feature type="region of interest" description="Disordered" evidence="1">
    <location>
        <begin position="73"/>
        <end position="101"/>
    </location>
</feature>
<dbReference type="KEGG" id="hdh:G5B40_04795"/>
<gene>
    <name evidence="2" type="ORF">G5B40_04795</name>
</gene>
<proteinExistence type="predicted"/>
<sequence length="101" mass="11082">MRKNEGPTGDLDPHALILEAYRIEGIGAADCRTIFFDWAIGAMADRDIVADAAALLAHYHDKAPDHPMTAVLREGALTPPPRRRKRARRRGQGALRLRGSG</sequence>
<reference evidence="2 3" key="1">
    <citation type="submission" date="2020-02" db="EMBL/GenBank/DDBJ databases">
        <title>complete genome sequence of Rhodobacteraceae bacterium.</title>
        <authorList>
            <person name="Park J."/>
            <person name="Kim Y.-S."/>
            <person name="Kim K.-H."/>
        </authorList>
    </citation>
    <scope>NUCLEOTIDE SEQUENCE [LARGE SCALE GENOMIC DNA]</scope>
    <source>
        <strain evidence="2 3">RR4-56</strain>
    </source>
</reference>
<accession>A0A7L5BUB6</accession>
<protein>
    <submittedName>
        <fullName evidence="2">Uncharacterized protein</fullName>
    </submittedName>
</protein>
<dbReference type="AlphaFoldDB" id="A0A7L5BUB6"/>
<evidence type="ECO:0000313" key="2">
    <source>
        <dbReference type="EMBL" id="QIE54821.1"/>
    </source>
</evidence>
<dbReference type="Proteomes" id="UP000503336">
    <property type="component" value="Chromosome"/>
</dbReference>
<evidence type="ECO:0000256" key="1">
    <source>
        <dbReference type="SAM" id="MobiDB-lite"/>
    </source>
</evidence>
<feature type="compositionally biased region" description="Basic residues" evidence="1">
    <location>
        <begin position="81"/>
        <end position="91"/>
    </location>
</feature>
<organism evidence="2 3">
    <name type="scientific">Pikeienuella piscinae</name>
    <dbReference type="NCBI Taxonomy" id="2748098"/>
    <lineage>
        <taxon>Bacteria</taxon>
        <taxon>Pseudomonadati</taxon>
        <taxon>Pseudomonadota</taxon>
        <taxon>Alphaproteobacteria</taxon>
        <taxon>Rhodobacterales</taxon>
        <taxon>Paracoccaceae</taxon>
        <taxon>Pikeienuella</taxon>
    </lineage>
</organism>
<evidence type="ECO:0000313" key="3">
    <source>
        <dbReference type="Proteomes" id="UP000503336"/>
    </source>
</evidence>
<dbReference type="RefSeq" id="WP_165095716.1">
    <property type="nucleotide sequence ID" value="NZ_CP049056.1"/>
</dbReference>
<dbReference type="EMBL" id="CP049056">
    <property type="protein sequence ID" value="QIE54821.1"/>
    <property type="molecule type" value="Genomic_DNA"/>
</dbReference>
<keyword evidence="3" id="KW-1185">Reference proteome</keyword>
<feature type="compositionally biased region" description="Low complexity" evidence="1">
    <location>
        <begin position="92"/>
        <end position="101"/>
    </location>
</feature>